<dbReference type="GO" id="GO:0016740">
    <property type="term" value="F:transferase activity"/>
    <property type="evidence" value="ECO:0007669"/>
    <property type="project" value="UniProtKB-KW"/>
</dbReference>
<comment type="caution">
    <text evidence="4">The sequence shown here is derived from an EMBL/GenBank/DDBJ whole genome shotgun (WGS) entry which is preliminary data.</text>
</comment>
<dbReference type="Gene3D" id="3.40.50.510">
    <property type="entry name" value="Phosphotransferase system, mannose-type IIA component"/>
    <property type="match status" value="1"/>
</dbReference>
<evidence type="ECO:0000259" key="2">
    <source>
        <dbReference type="PROSITE" id="PS51096"/>
    </source>
</evidence>
<feature type="domain" description="PRD" evidence="3">
    <location>
        <begin position="10"/>
        <end position="115"/>
    </location>
</feature>
<gene>
    <name evidence="4" type="ORF">GTI89_16755</name>
</gene>
<dbReference type="EMBL" id="WVTI01000137">
    <property type="protein sequence ID" value="MXS27699.1"/>
    <property type="molecule type" value="Genomic_DNA"/>
</dbReference>
<feature type="non-terminal residue" evidence="4">
    <location>
        <position position="214"/>
    </location>
</feature>
<protein>
    <submittedName>
        <fullName evidence="4">PRD domain-containing protein</fullName>
    </submittedName>
</protein>
<dbReference type="PROSITE" id="PS51372">
    <property type="entry name" value="PRD_2"/>
    <property type="match status" value="1"/>
</dbReference>
<dbReference type="SUPFAM" id="SSF53062">
    <property type="entry name" value="PTS system fructose IIA component-like"/>
    <property type="match status" value="1"/>
</dbReference>
<feature type="domain" description="PTS EIIA type-4" evidence="2">
    <location>
        <begin position="120"/>
        <end position="214"/>
    </location>
</feature>
<dbReference type="Pfam" id="PF00874">
    <property type="entry name" value="PRD"/>
    <property type="match status" value="1"/>
</dbReference>
<evidence type="ECO:0000256" key="1">
    <source>
        <dbReference type="ARBA" id="ARBA00022679"/>
    </source>
</evidence>
<proteinExistence type="predicted"/>
<dbReference type="GO" id="GO:0016020">
    <property type="term" value="C:membrane"/>
    <property type="evidence" value="ECO:0007669"/>
    <property type="project" value="InterPro"/>
</dbReference>
<dbReference type="Proteomes" id="UP000439965">
    <property type="component" value="Unassembled WGS sequence"/>
</dbReference>
<evidence type="ECO:0000313" key="5">
    <source>
        <dbReference type="Proteomes" id="UP000439965"/>
    </source>
</evidence>
<evidence type="ECO:0000259" key="3">
    <source>
        <dbReference type="PROSITE" id="PS51372"/>
    </source>
</evidence>
<dbReference type="GO" id="GO:0009401">
    <property type="term" value="P:phosphoenolpyruvate-dependent sugar phosphotransferase system"/>
    <property type="evidence" value="ECO:0007669"/>
    <property type="project" value="InterPro"/>
</dbReference>
<organism evidence="4 5">
    <name type="scientific">Enterococcus gallinarum</name>
    <dbReference type="NCBI Taxonomy" id="1353"/>
    <lineage>
        <taxon>Bacteria</taxon>
        <taxon>Bacillati</taxon>
        <taxon>Bacillota</taxon>
        <taxon>Bacilli</taxon>
        <taxon>Lactobacillales</taxon>
        <taxon>Enterococcaceae</taxon>
        <taxon>Enterococcus</taxon>
    </lineage>
</organism>
<keyword evidence="1" id="KW-0808">Transferase</keyword>
<evidence type="ECO:0000313" key="4">
    <source>
        <dbReference type="EMBL" id="MXS27699.1"/>
    </source>
</evidence>
<dbReference type="SUPFAM" id="SSF63520">
    <property type="entry name" value="PTS-regulatory domain, PRD"/>
    <property type="match status" value="1"/>
</dbReference>
<dbReference type="Gene3D" id="1.10.1790.10">
    <property type="entry name" value="PRD domain"/>
    <property type="match status" value="1"/>
</dbReference>
<dbReference type="InterPro" id="IPR011608">
    <property type="entry name" value="PRD"/>
</dbReference>
<dbReference type="InterPro" id="IPR036662">
    <property type="entry name" value="PTS_EIIA_man-typ_sf"/>
</dbReference>
<dbReference type="PROSITE" id="PS51096">
    <property type="entry name" value="PTS_EIIA_TYPE_4"/>
    <property type="match status" value="1"/>
</dbReference>
<dbReference type="Pfam" id="PF03610">
    <property type="entry name" value="EIIA-man"/>
    <property type="match status" value="1"/>
</dbReference>
<dbReference type="RefSeq" id="WP_160806350.1">
    <property type="nucleotide sequence ID" value="NZ_WVTI01000137.1"/>
</dbReference>
<reference evidence="4 5" key="1">
    <citation type="submission" date="2019-04" db="EMBL/GenBank/DDBJ databases">
        <title>Step-wise assembly of the neonatal virome modulated by breast feeding.</title>
        <authorList>
            <person name="Liang G."/>
            <person name="Bushman F."/>
        </authorList>
    </citation>
    <scope>NUCLEOTIDE SEQUENCE [LARGE SCALE GENOMIC DNA]</scope>
    <source>
        <strain evidence="4 5">E3404</strain>
    </source>
</reference>
<dbReference type="InterPro" id="IPR036634">
    <property type="entry name" value="PRD_sf"/>
</dbReference>
<name>A0A6I4XP80_ENTGA</name>
<dbReference type="InterPro" id="IPR004701">
    <property type="entry name" value="PTS_EIIA_man-typ"/>
</dbReference>
<sequence length="214" mass="24279">FAQEPLAIEAIDETLQPKIQEAIVFFEQLIQEKLTEDFQNILIVHLYSAVFYSAQMNETFYSDTKNIYSGKVTQYQAAKTMVDFLQTLFGISFADTEILFFDLFIRKVTAKKRAHSVEENCGVIVVAHGTATASSMVEYTNLLFSTTVMRAVDMPINQSVEETLEKVRAIVKQNQYKKIILMVDIGSLVYFGNAISQTFQMEVLLISNINLLTL</sequence>
<dbReference type="AlphaFoldDB" id="A0A6I4XP80"/>
<accession>A0A6I4XP80</accession>
<feature type="non-terminal residue" evidence="4">
    <location>
        <position position="1"/>
    </location>
</feature>
<dbReference type="GO" id="GO:0006355">
    <property type="term" value="P:regulation of DNA-templated transcription"/>
    <property type="evidence" value="ECO:0007669"/>
    <property type="project" value="InterPro"/>
</dbReference>